<keyword evidence="4" id="KW-0560">Oxidoreductase</keyword>
<dbReference type="PROSITE" id="PS00086">
    <property type="entry name" value="CYTOCHROME_P450"/>
    <property type="match status" value="1"/>
</dbReference>
<dbReference type="GO" id="GO:0005506">
    <property type="term" value="F:iron ion binding"/>
    <property type="evidence" value="ECO:0007669"/>
    <property type="project" value="InterPro"/>
</dbReference>
<dbReference type="Pfam" id="PF00067">
    <property type="entry name" value="p450"/>
    <property type="match status" value="1"/>
</dbReference>
<dbReference type="PRINTS" id="PR00385">
    <property type="entry name" value="P450"/>
</dbReference>
<dbReference type="InterPro" id="IPR001128">
    <property type="entry name" value="Cyt_P450"/>
</dbReference>
<dbReference type="Proteomes" id="UP000076512">
    <property type="component" value="Unassembled WGS sequence"/>
</dbReference>
<dbReference type="InterPro" id="IPR036396">
    <property type="entry name" value="Cyt_P450_sf"/>
</dbReference>
<dbReference type="RefSeq" id="WP_067595613.1">
    <property type="nucleotide sequence ID" value="NZ_JABMCZ010000005.1"/>
</dbReference>
<evidence type="ECO:0000256" key="2">
    <source>
        <dbReference type="ARBA" id="ARBA00010617"/>
    </source>
</evidence>
<comment type="similarity">
    <text evidence="2 4">Belongs to the cytochrome P450 family.</text>
</comment>
<keyword evidence="3 4" id="KW-0408">Iron</keyword>
<dbReference type="EMBL" id="LWGR01000004">
    <property type="protein sequence ID" value="KZM75188.1"/>
    <property type="molecule type" value="Genomic_DNA"/>
</dbReference>
<dbReference type="InterPro" id="IPR050121">
    <property type="entry name" value="Cytochrome_P450_monoxygenase"/>
</dbReference>
<keyword evidence="3 4" id="KW-0479">Metal-binding</keyword>
<keyword evidence="6" id="KW-1185">Reference proteome</keyword>
<keyword evidence="3 4" id="KW-0349">Heme</keyword>
<dbReference type="SUPFAM" id="SSF48264">
    <property type="entry name" value="Cytochrome P450"/>
    <property type="match status" value="1"/>
</dbReference>
<dbReference type="GO" id="GO:0016705">
    <property type="term" value="F:oxidoreductase activity, acting on paired donors, with incorporation or reduction of molecular oxygen"/>
    <property type="evidence" value="ECO:0007669"/>
    <property type="project" value="InterPro"/>
</dbReference>
<reference evidence="5 6" key="1">
    <citation type="submission" date="2016-04" db="EMBL/GenBank/DDBJ databases">
        <authorList>
            <person name="Evans L.H."/>
            <person name="Alamgir A."/>
            <person name="Owens N."/>
            <person name="Weber N.D."/>
            <person name="Virtaneva K."/>
            <person name="Barbian K."/>
            <person name="Babar A."/>
            <person name="Rosenke K."/>
        </authorList>
    </citation>
    <scope>NUCLEOTIDE SEQUENCE [LARGE SCALE GENOMIC DNA]</scope>
    <source>
        <strain evidence="5 6">IFM 0406</strain>
    </source>
</reference>
<dbReference type="OrthoDB" id="7376058at2"/>
<accession>A0A164P6L2</accession>
<dbReference type="GO" id="GO:0020037">
    <property type="term" value="F:heme binding"/>
    <property type="evidence" value="ECO:0007669"/>
    <property type="project" value="InterPro"/>
</dbReference>
<dbReference type="PANTHER" id="PTHR24305:SF166">
    <property type="entry name" value="CYTOCHROME P450 12A4, MITOCHONDRIAL-RELATED"/>
    <property type="match status" value="1"/>
</dbReference>
<organism evidence="5 6">
    <name type="scientific">Nocardia terpenica</name>
    <dbReference type="NCBI Taxonomy" id="455432"/>
    <lineage>
        <taxon>Bacteria</taxon>
        <taxon>Bacillati</taxon>
        <taxon>Actinomycetota</taxon>
        <taxon>Actinomycetes</taxon>
        <taxon>Mycobacteriales</taxon>
        <taxon>Nocardiaceae</taxon>
        <taxon>Nocardia</taxon>
    </lineage>
</organism>
<feature type="binding site" description="axial binding residue" evidence="3">
    <location>
        <position position="408"/>
    </location>
    <ligand>
        <name>heme</name>
        <dbReference type="ChEBI" id="CHEBI:30413"/>
    </ligand>
    <ligandPart>
        <name>Fe</name>
        <dbReference type="ChEBI" id="CHEBI:18248"/>
    </ligandPart>
</feature>
<dbReference type="PRINTS" id="PR00463">
    <property type="entry name" value="EP450I"/>
</dbReference>
<evidence type="ECO:0000313" key="5">
    <source>
        <dbReference type="EMBL" id="KZM75188.1"/>
    </source>
</evidence>
<evidence type="ECO:0000313" key="6">
    <source>
        <dbReference type="Proteomes" id="UP000076512"/>
    </source>
</evidence>
<gene>
    <name evidence="5" type="ORF">AWN90_23315</name>
</gene>
<dbReference type="InterPro" id="IPR017972">
    <property type="entry name" value="Cyt_P450_CS"/>
</dbReference>
<evidence type="ECO:0000256" key="4">
    <source>
        <dbReference type="RuleBase" id="RU000461"/>
    </source>
</evidence>
<keyword evidence="4" id="KW-0503">Monooxygenase</keyword>
<dbReference type="AlphaFoldDB" id="A0A164P6L2"/>
<comment type="caution">
    <text evidence="5">The sequence shown here is derived from an EMBL/GenBank/DDBJ whole genome shotgun (WGS) entry which is preliminary data.</text>
</comment>
<comment type="cofactor">
    <cofactor evidence="1 3">
        <name>heme</name>
        <dbReference type="ChEBI" id="CHEBI:30413"/>
    </cofactor>
</comment>
<sequence>MSAPPGSTSRLLPHPRGRVPLLGDVLTLDLARPTQQAVRDARPLGGGIFERRIFGTPVVIVSAADLIEQVSDDSVWSKHVGAILKPLREIAGSGLVTALDGEPEWGSAHRILVQGFMKEAMRGYHSTMVAVVEDLVDYWRGRDGEWVDVVGDANQLALEIIGRAGFGWSFGSFAGDRVFGDRLRRGLSYLNRTVNLPTIVKSTLLRRQTAQHQRDVAYLHEVVDDAIAARRHAAEPRSDLLDLMLNTVDPFTGDRLDDDAIHSQCLTLLVAGHETSVAALSFALHELAHHPDIADKARAEIEATLPAVPIGYDDVGRLRFLRRIVDETLRLWPVAPGFFREATCPVTLGGHEFGPGDWVFVLTLAAHRDRETWGADAEQFDPDRWQPERLRQLGPHIYKPWGIGPRACIGRAFALHEVTLALARILREFELHPEPGYDLIVNEQITLKPHGLRLRFAPRS</sequence>
<proteinExistence type="inferred from homology"/>
<dbReference type="PANTHER" id="PTHR24305">
    <property type="entry name" value="CYTOCHROME P450"/>
    <property type="match status" value="1"/>
</dbReference>
<evidence type="ECO:0000256" key="3">
    <source>
        <dbReference type="PIRSR" id="PIRSR602401-1"/>
    </source>
</evidence>
<evidence type="ECO:0000256" key="1">
    <source>
        <dbReference type="ARBA" id="ARBA00001971"/>
    </source>
</evidence>
<name>A0A164P6L2_9NOCA</name>
<dbReference type="InterPro" id="IPR002401">
    <property type="entry name" value="Cyt_P450_E_grp-I"/>
</dbReference>
<dbReference type="GO" id="GO:0004497">
    <property type="term" value="F:monooxygenase activity"/>
    <property type="evidence" value="ECO:0007669"/>
    <property type="project" value="UniProtKB-KW"/>
</dbReference>
<dbReference type="STRING" id="455432.AWN90_23315"/>
<dbReference type="Gene3D" id="1.10.630.10">
    <property type="entry name" value="Cytochrome P450"/>
    <property type="match status" value="1"/>
</dbReference>
<evidence type="ECO:0008006" key="7">
    <source>
        <dbReference type="Google" id="ProtNLM"/>
    </source>
</evidence>
<protein>
    <recommendedName>
        <fullName evidence="7">Cytochrome P450</fullName>
    </recommendedName>
</protein>